<keyword evidence="1" id="KW-0472">Membrane</keyword>
<evidence type="ECO:0000313" key="2">
    <source>
        <dbReference type="EMBL" id="CAG7647765.1"/>
    </source>
</evidence>
<evidence type="ECO:0000256" key="1">
    <source>
        <dbReference type="SAM" id="Phobius"/>
    </source>
</evidence>
<feature type="transmembrane region" description="Helical" evidence="1">
    <location>
        <begin position="6"/>
        <end position="25"/>
    </location>
</feature>
<keyword evidence="1" id="KW-0812">Transmembrane</keyword>
<dbReference type="RefSeq" id="WP_218095168.1">
    <property type="nucleotide sequence ID" value="NZ_CAJVAS010000039.1"/>
</dbReference>
<name>A0A916K668_9BACL</name>
<sequence>MAFFSRELAYGLVAVAVILLLIWIVGSRKRSRKGPTPLQRKKLSLQKQSCSYCKQKVNPKELTFYAGPVHGKVVGVCRKCKPQAERQSLARL</sequence>
<organism evidence="2 3">
    <name type="scientific">Paenibacillus solanacearum</name>
    <dbReference type="NCBI Taxonomy" id="2048548"/>
    <lineage>
        <taxon>Bacteria</taxon>
        <taxon>Bacillati</taxon>
        <taxon>Bacillota</taxon>
        <taxon>Bacilli</taxon>
        <taxon>Bacillales</taxon>
        <taxon>Paenibacillaceae</taxon>
        <taxon>Paenibacillus</taxon>
    </lineage>
</organism>
<dbReference type="EMBL" id="CAJVAS010000039">
    <property type="protein sequence ID" value="CAG7647765.1"/>
    <property type="molecule type" value="Genomic_DNA"/>
</dbReference>
<accession>A0A916K668</accession>
<proteinExistence type="predicted"/>
<protein>
    <submittedName>
        <fullName evidence="2">Uncharacterized protein</fullName>
    </submittedName>
</protein>
<dbReference type="Proteomes" id="UP000693672">
    <property type="component" value="Unassembled WGS sequence"/>
</dbReference>
<evidence type="ECO:0000313" key="3">
    <source>
        <dbReference type="Proteomes" id="UP000693672"/>
    </source>
</evidence>
<comment type="caution">
    <text evidence="2">The sequence shown here is derived from an EMBL/GenBank/DDBJ whole genome shotgun (WGS) entry which is preliminary data.</text>
</comment>
<dbReference type="AlphaFoldDB" id="A0A916K668"/>
<gene>
    <name evidence="2" type="ORF">PAESOLCIP111_05454</name>
</gene>
<keyword evidence="3" id="KW-1185">Reference proteome</keyword>
<reference evidence="2" key="1">
    <citation type="submission" date="2021-06" db="EMBL/GenBank/DDBJ databases">
        <authorList>
            <person name="Criscuolo A."/>
        </authorList>
    </citation>
    <scope>NUCLEOTIDE SEQUENCE</scope>
    <source>
        <strain evidence="2">CIP111600</strain>
    </source>
</reference>
<keyword evidence="1" id="KW-1133">Transmembrane helix</keyword>